<keyword evidence="4" id="KW-0804">Transcription</keyword>
<dbReference type="Gene3D" id="3.40.190.10">
    <property type="entry name" value="Periplasmic binding protein-like II"/>
    <property type="match status" value="2"/>
</dbReference>
<dbReference type="GO" id="GO:0043565">
    <property type="term" value="F:sequence-specific DNA binding"/>
    <property type="evidence" value="ECO:0007669"/>
    <property type="project" value="TreeGrafter"/>
</dbReference>
<organism evidence="6 7">
    <name type="scientific">Modicisalibacter muralis</name>
    <dbReference type="NCBI Taxonomy" id="119000"/>
    <lineage>
        <taxon>Bacteria</taxon>
        <taxon>Pseudomonadati</taxon>
        <taxon>Pseudomonadota</taxon>
        <taxon>Gammaproteobacteria</taxon>
        <taxon>Oceanospirillales</taxon>
        <taxon>Halomonadaceae</taxon>
        <taxon>Modicisalibacter</taxon>
    </lineage>
</organism>
<comment type="similarity">
    <text evidence="1">Belongs to the LysR transcriptional regulatory family.</text>
</comment>
<dbReference type="RefSeq" id="WP_245704156.1">
    <property type="nucleotide sequence ID" value="NZ_FNGI01000004.1"/>
</dbReference>
<evidence type="ECO:0000256" key="1">
    <source>
        <dbReference type="ARBA" id="ARBA00009437"/>
    </source>
</evidence>
<dbReference type="SUPFAM" id="SSF53850">
    <property type="entry name" value="Periplasmic binding protein-like II"/>
    <property type="match status" value="1"/>
</dbReference>
<accession>A0A1G9KKK4</accession>
<keyword evidence="2" id="KW-0805">Transcription regulation</keyword>
<dbReference type="AlphaFoldDB" id="A0A1G9KKK4"/>
<name>A0A1G9KKK4_9GAMM</name>
<dbReference type="Pfam" id="PF00126">
    <property type="entry name" value="HTH_1"/>
    <property type="match status" value="1"/>
</dbReference>
<dbReference type="InterPro" id="IPR036390">
    <property type="entry name" value="WH_DNA-bd_sf"/>
</dbReference>
<dbReference type="InterPro" id="IPR058163">
    <property type="entry name" value="LysR-type_TF_proteobact-type"/>
</dbReference>
<sequence length="344" mass="38512">MAGAGGCRHASHRCSSRAFTRSMGSPDIAFDRLALTMKLSPLPPLNSLIAFEAAARHQSFTLAAEELHVTQGAISRQVRLLEEYLGKPLFTRANRSIRLTAAGQLYVQSIRGALGDIALATDDLRSWKGSQQITLATSSAMASLWLLPKIAKFQREHEDIELRIVALEQLRDLTRVEWDIALYYCRTPPSGMLAHTLFHEEVFPVCSPAYVEKHGPLESPEVLSRCTLLSLEEADQDWLSWKQWFAQVGVEAPTPRRRLNINSYSMLVQAAVMDQGVALGWSQLVDDYLMRGLLVRPMPTVLRTQARFSLLESSEAPSRRTSVRVFREWLLETIPKEVGDLGLA</sequence>
<dbReference type="PANTHER" id="PTHR30537:SF74">
    <property type="entry name" value="HTH-TYPE TRANSCRIPTIONAL REGULATOR TRPI"/>
    <property type="match status" value="1"/>
</dbReference>
<keyword evidence="7" id="KW-1185">Reference proteome</keyword>
<gene>
    <name evidence="6" type="ORF">SAMN05661010_01812</name>
</gene>
<evidence type="ECO:0000313" key="6">
    <source>
        <dbReference type="EMBL" id="SDL50044.1"/>
    </source>
</evidence>
<dbReference type="GO" id="GO:0003700">
    <property type="term" value="F:DNA-binding transcription factor activity"/>
    <property type="evidence" value="ECO:0007669"/>
    <property type="project" value="InterPro"/>
</dbReference>
<protein>
    <submittedName>
        <fullName evidence="6">DNA-binding transcriptional regulator, LysR family</fullName>
    </submittedName>
</protein>
<dbReference type="Pfam" id="PF03466">
    <property type="entry name" value="LysR_substrate"/>
    <property type="match status" value="1"/>
</dbReference>
<evidence type="ECO:0000313" key="7">
    <source>
        <dbReference type="Proteomes" id="UP000198654"/>
    </source>
</evidence>
<dbReference type="Gene3D" id="1.10.10.10">
    <property type="entry name" value="Winged helix-like DNA-binding domain superfamily/Winged helix DNA-binding domain"/>
    <property type="match status" value="1"/>
</dbReference>
<dbReference type="PANTHER" id="PTHR30537">
    <property type="entry name" value="HTH-TYPE TRANSCRIPTIONAL REGULATOR"/>
    <property type="match status" value="1"/>
</dbReference>
<evidence type="ECO:0000256" key="3">
    <source>
        <dbReference type="ARBA" id="ARBA00023125"/>
    </source>
</evidence>
<dbReference type="InterPro" id="IPR036388">
    <property type="entry name" value="WH-like_DNA-bd_sf"/>
</dbReference>
<dbReference type="STRING" id="119000.SAMN05661010_01812"/>
<dbReference type="Proteomes" id="UP000198654">
    <property type="component" value="Unassembled WGS sequence"/>
</dbReference>
<dbReference type="PRINTS" id="PR00039">
    <property type="entry name" value="HTHLYSR"/>
</dbReference>
<feature type="domain" description="HTH lysR-type" evidence="5">
    <location>
        <begin position="43"/>
        <end position="100"/>
    </location>
</feature>
<dbReference type="PROSITE" id="PS50931">
    <property type="entry name" value="HTH_LYSR"/>
    <property type="match status" value="1"/>
</dbReference>
<dbReference type="EMBL" id="FNGI01000004">
    <property type="protein sequence ID" value="SDL50044.1"/>
    <property type="molecule type" value="Genomic_DNA"/>
</dbReference>
<dbReference type="GO" id="GO:0006351">
    <property type="term" value="P:DNA-templated transcription"/>
    <property type="evidence" value="ECO:0007669"/>
    <property type="project" value="TreeGrafter"/>
</dbReference>
<keyword evidence="3 6" id="KW-0238">DNA-binding</keyword>
<proteinExistence type="inferred from homology"/>
<dbReference type="InterPro" id="IPR005119">
    <property type="entry name" value="LysR_subst-bd"/>
</dbReference>
<dbReference type="InterPro" id="IPR000847">
    <property type="entry name" value="LysR_HTH_N"/>
</dbReference>
<dbReference type="SUPFAM" id="SSF46785">
    <property type="entry name" value="Winged helix' DNA-binding domain"/>
    <property type="match status" value="1"/>
</dbReference>
<reference evidence="6 7" key="1">
    <citation type="submission" date="2016-10" db="EMBL/GenBank/DDBJ databases">
        <authorList>
            <person name="de Groot N.N."/>
        </authorList>
    </citation>
    <scope>NUCLEOTIDE SEQUENCE [LARGE SCALE GENOMIC DNA]</scope>
    <source>
        <strain evidence="6 7">DSM 14789</strain>
    </source>
</reference>
<dbReference type="FunFam" id="1.10.10.10:FF:000038">
    <property type="entry name" value="Glycine cleavage system transcriptional activator"/>
    <property type="match status" value="1"/>
</dbReference>
<dbReference type="CDD" id="cd08432">
    <property type="entry name" value="PBP2_GcdR_TrpI_HvrB_AmpR_like"/>
    <property type="match status" value="1"/>
</dbReference>
<evidence type="ECO:0000259" key="5">
    <source>
        <dbReference type="PROSITE" id="PS50931"/>
    </source>
</evidence>
<evidence type="ECO:0000256" key="2">
    <source>
        <dbReference type="ARBA" id="ARBA00023015"/>
    </source>
</evidence>
<evidence type="ECO:0000256" key="4">
    <source>
        <dbReference type="ARBA" id="ARBA00023163"/>
    </source>
</evidence>